<organism evidence="2 3">
    <name type="scientific">Mycena belliarum</name>
    <dbReference type="NCBI Taxonomy" id="1033014"/>
    <lineage>
        <taxon>Eukaryota</taxon>
        <taxon>Fungi</taxon>
        <taxon>Dikarya</taxon>
        <taxon>Basidiomycota</taxon>
        <taxon>Agaricomycotina</taxon>
        <taxon>Agaricomycetes</taxon>
        <taxon>Agaricomycetidae</taxon>
        <taxon>Agaricales</taxon>
        <taxon>Marasmiineae</taxon>
        <taxon>Mycenaceae</taxon>
        <taxon>Mycena</taxon>
    </lineage>
</organism>
<dbReference type="AlphaFoldDB" id="A0AAD6XMR8"/>
<reference evidence="2" key="1">
    <citation type="submission" date="2023-03" db="EMBL/GenBank/DDBJ databases">
        <title>Massive genome expansion in bonnet fungi (Mycena s.s.) driven by repeated elements and novel gene families across ecological guilds.</title>
        <authorList>
            <consortium name="Lawrence Berkeley National Laboratory"/>
            <person name="Harder C.B."/>
            <person name="Miyauchi S."/>
            <person name="Viragh M."/>
            <person name="Kuo A."/>
            <person name="Thoen E."/>
            <person name="Andreopoulos B."/>
            <person name="Lu D."/>
            <person name="Skrede I."/>
            <person name="Drula E."/>
            <person name="Henrissat B."/>
            <person name="Morin E."/>
            <person name="Kohler A."/>
            <person name="Barry K."/>
            <person name="LaButti K."/>
            <person name="Morin E."/>
            <person name="Salamov A."/>
            <person name="Lipzen A."/>
            <person name="Mereny Z."/>
            <person name="Hegedus B."/>
            <person name="Baldrian P."/>
            <person name="Stursova M."/>
            <person name="Weitz H."/>
            <person name="Taylor A."/>
            <person name="Grigoriev I.V."/>
            <person name="Nagy L.G."/>
            <person name="Martin F."/>
            <person name="Kauserud H."/>
        </authorList>
    </citation>
    <scope>NUCLEOTIDE SEQUENCE</scope>
    <source>
        <strain evidence="2">CBHHK173m</strain>
    </source>
</reference>
<dbReference type="Pfam" id="PF10544">
    <property type="entry name" value="T5orf172"/>
    <property type="match status" value="1"/>
</dbReference>
<comment type="caution">
    <text evidence="2">The sequence shown here is derived from an EMBL/GenBank/DDBJ whole genome shotgun (WGS) entry which is preliminary data.</text>
</comment>
<protein>
    <recommendedName>
        <fullName evidence="1">Bacteriophage T5 Orf172 DNA-binding domain-containing protein</fullName>
    </recommendedName>
</protein>
<sequence>MPQIKALLELGPASAYQNDGPGFLYYPIRVAPGYQAAVEIKAGHTNDFRRRQHQYKKCKKGQDLWFVAYCETPYRMFAERLIHLRLRALGAHVDSYPCPGCGKEHREFFLLDIIGGFPEFEDVVCWAVTQAGGAYIRQNFLVES</sequence>
<dbReference type="InterPro" id="IPR018306">
    <property type="entry name" value="Phage_T5_Orf172_DNA-bd"/>
</dbReference>
<dbReference type="Proteomes" id="UP001222325">
    <property type="component" value="Unassembled WGS sequence"/>
</dbReference>
<proteinExistence type="predicted"/>
<dbReference type="EMBL" id="JARJCN010000087">
    <property type="protein sequence ID" value="KAJ7075963.1"/>
    <property type="molecule type" value="Genomic_DNA"/>
</dbReference>
<keyword evidence="3" id="KW-1185">Reference proteome</keyword>
<evidence type="ECO:0000259" key="1">
    <source>
        <dbReference type="Pfam" id="PF10544"/>
    </source>
</evidence>
<evidence type="ECO:0000313" key="2">
    <source>
        <dbReference type="EMBL" id="KAJ7075963.1"/>
    </source>
</evidence>
<gene>
    <name evidence="2" type="ORF">B0H15DRAFT_956076</name>
</gene>
<name>A0AAD6XMR8_9AGAR</name>
<evidence type="ECO:0000313" key="3">
    <source>
        <dbReference type="Proteomes" id="UP001222325"/>
    </source>
</evidence>
<accession>A0AAD6XMR8</accession>
<feature type="domain" description="Bacteriophage T5 Orf172 DNA-binding" evidence="1">
    <location>
        <begin position="32"/>
        <end position="112"/>
    </location>
</feature>